<reference evidence="4 5" key="1">
    <citation type="submission" date="2017-03" db="EMBL/GenBank/DDBJ databases">
        <title>Complete genome sequence of the novel DNRA strain Pseudomonas sp. S-6-2 isolated from Chinese polluted river sediment. Journal of Biotechnology.</title>
        <authorList>
            <person name="Li J."/>
            <person name="Xiang F."/>
            <person name="Wang L."/>
            <person name="Xi L."/>
            <person name="Liu J."/>
        </authorList>
    </citation>
    <scope>NUCLEOTIDE SEQUENCE [LARGE SCALE GENOMIC DNA]</scope>
    <source>
        <strain evidence="4 5">S-6-2</strain>
    </source>
</reference>
<feature type="domain" description="Photosynthesis system II assembly factor Ycf48/Hcf136-like" evidence="3">
    <location>
        <begin position="56"/>
        <end position="102"/>
    </location>
</feature>
<evidence type="ECO:0000256" key="2">
    <source>
        <dbReference type="ARBA" id="ARBA00023276"/>
    </source>
</evidence>
<gene>
    <name evidence="4" type="ORF">BVH74_16365</name>
</gene>
<dbReference type="EMBL" id="CP020100">
    <property type="protein sequence ID" value="AQZ96862.1"/>
    <property type="molecule type" value="Genomic_DNA"/>
</dbReference>
<dbReference type="Proteomes" id="UP000243488">
    <property type="component" value="Chromosome"/>
</dbReference>
<dbReference type="InterPro" id="IPR028203">
    <property type="entry name" value="PSII_CF48-like_dom"/>
</dbReference>
<dbReference type="Gene3D" id="2.130.10.10">
    <property type="entry name" value="YVTN repeat-like/Quinoprotein amine dehydrogenase"/>
    <property type="match status" value="1"/>
</dbReference>
<feature type="domain" description="Photosynthesis system II assembly factor Ycf48/Hcf136-like" evidence="3">
    <location>
        <begin position="135"/>
        <end position="279"/>
    </location>
</feature>
<dbReference type="STRING" id="1931241.BVH74_16365"/>
<dbReference type="CDD" id="cd15482">
    <property type="entry name" value="Sialidase_non-viral"/>
    <property type="match status" value="1"/>
</dbReference>
<dbReference type="InterPro" id="IPR015943">
    <property type="entry name" value="WD40/YVTN_repeat-like_dom_sf"/>
</dbReference>
<keyword evidence="2" id="KW-0604">Photosystem II</keyword>
<dbReference type="GO" id="GO:0015979">
    <property type="term" value="P:photosynthesis"/>
    <property type="evidence" value="ECO:0007669"/>
    <property type="project" value="UniProtKB-KW"/>
</dbReference>
<keyword evidence="5" id="KW-1185">Reference proteome</keyword>
<dbReference type="PANTHER" id="PTHR47199">
    <property type="entry name" value="PHOTOSYSTEM II STABILITY/ASSEMBLY FACTOR HCF136, CHLOROPLASTIC"/>
    <property type="match status" value="1"/>
</dbReference>
<protein>
    <recommendedName>
        <fullName evidence="3">Photosynthesis system II assembly factor Ycf48/Hcf136-like domain-containing protein</fullName>
    </recommendedName>
</protein>
<dbReference type="PANTHER" id="PTHR47199:SF2">
    <property type="entry name" value="PHOTOSYSTEM II STABILITY_ASSEMBLY FACTOR HCF136, CHLOROPLASTIC"/>
    <property type="match status" value="1"/>
</dbReference>
<keyword evidence="1" id="KW-0602">Photosynthesis</keyword>
<evidence type="ECO:0000259" key="3">
    <source>
        <dbReference type="Pfam" id="PF14870"/>
    </source>
</evidence>
<dbReference type="KEGG" id="ppha:BVH74_16365"/>
<name>A0A1V0BAB8_9GAMM</name>
<dbReference type="SUPFAM" id="SSF110296">
    <property type="entry name" value="Oligoxyloglucan reducing end-specific cellobiohydrolase"/>
    <property type="match status" value="1"/>
</dbReference>
<accession>A0A1V0BAB8</accession>
<organism evidence="4 5">
    <name type="scientific">Halopseudomonas phragmitis</name>
    <dbReference type="NCBI Taxonomy" id="1931241"/>
    <lineage>
        <taxon>Bacteria</taxon>
        <taxon>Pseudomonadati</taxon>
        <taxon>Pseudomonadota</taxon>
        <taxon>Gammaproteobacteria</taxon>
        <taxon>Pseudomonadales</taxon>
        <taxon>Pseudomonadaceae</taxon>
        <taxon>Halopseudomonas</taxon>
    </lineage>
</organism>
<dbReference type="Pfam" id="PF14870">
    <property type="entry name" value="PSII_BNR"/>
    <property type="match status" value="2"/>
</dbReference>
<evidence type="ECO:0000256" key="1">
    <source>
        <dbReference type="ARBA" id="ARBA00022531"/>
    </source>
</evidence>
<sequence>MAGGSVLASVLPDTLNKPAVATELAHRTMLADLTRAGQRLVAVGERGHIILSDDEGNSWRQASVPVSVTLTAVCFADELNGWATGHRGAILATADGGETWNLQLDGNGVAAALLKDAQARDPQLVMSAERLVEDGADKPLLAIHCQSASQALAVGAFGMAVMTRDGGQSWQGLSAVLEATSERHLNYLLEHDDGLYIAGEMGGLFRLDQQGHAHNLDEPYEGSFFALTDTRDGNLLAFGLRGHLFRSSDAGQSWQPVMLDATQSLTAGTRLPDGRVLITDVSGTGWLSDDNGHSFSRVRPERQYPFTALLPIADGRVLAVGQRGITWFKPEGLR</sequence>
<dbReference type="AlphaFoldDB" id="A0A1V0BAB8"/>
<dbReference type="GO" id="GO:0009523">
    <property type="term" value="C:photosystem II"/>
    <property type="evidence" value="ECO:0007669"/>
    <property type="project" value="UniProtKB-KW"/>
</dbReference>
<evidence type="ECO:0000313" key="4">
    <source>
        <dbReference type="EMBL" id="AQZ96862.1"/>
    </source>
</evidence>
<evidence type="ECO:0000313" key="5">
    <source>
        <dbReference type="Proteomes" id="UP000243488"/>
    </source>
</evidence>
<proteinExistence type="predicted"/>